<name>A0A0F9NMA6_9ZZZZ</name>
<gene>
    <name evidence="1" type="ORF">LCGC14_0949960</name>
</gene>
<proteinExistence type="predicted"/>
<comment type="caution">
    <text evidence="1">The sequence shown here is derived from an EMBL/GenBank/DDBJ whole genome shotgun (WGS) entry which is preliminary data.</text>
</comment>
<evidence type="ECO:0000313" key="1">
    <source>
        <dbReference type="EMBL" id="KKN19009.1"/>
    </source>
</evidence>
<dbReference type="AlphaFoldDB" id="A0A0F9NMA6"/>
<protein>
    <submittedName>
        <fullName evidence="1">Uncharacterized protein</fullName>
    </submittedName>
</protein>
<sequence>MAKKKRCATGYNLYIKKCSEDKAFGKCLTDKGWAKLSDKEKGKWNGTAKEQCDV</sequence>
<dbReference type="SUPFAM" id="SSF47095">
    <property type="entry name" value="HMG-box"/>
    <property type="match status" value="1"/>
</dbReference>
<dbReference type="InterPro" id="IPR036910">
    <property type="entry name" value="HMG_box_dom_sf"/>
</dbReference>
<organism evidence="1">
    <name type="scientific">marine sediment metagenome</name>
    <dbReference type="NCBI Taxonomy" id="412755"/>
    <lineage>
        <taxon>unclassified sequences</taxon>
        <taxon>metagenomes</taxon>
        <taxon>ecological metagenomes</taxon>
    </lineage>
</organism>
<reference evidence="1" key="1">
    <citation type="journal article" date="2015" name="Nature">
        <title>Complex archaea that bridge the gap between prokaryotes and eukaryotes.</title>
        <authorList>
            <person name="Spang A."/>
            <person name="Saw J.H."/>
            <person name="Jorgensen S.L."/>
            <person name="Zaremba-Niedzwiedzka K."/>
            <person name="Martijn J."/>
            <person name="Lind A.E."/>
            <person name="van Eijk R."/>
            <person name="Schleper C."/>
            <person name="Guy L."/>
            <person name="Ettema T.J."/>
        </authorList>
    </citation>
    <scope>NUCLEOTIDE SEQUENCE</scope>
</reference>
<dbReference type="EMBL" id="LAZR01003375">
    <property type="protein sequence ID" value="KKN19009.1"/>
    <property type="molecule type" value="Genomic_DNA"/>
</dbReference>
<accession>A0A0F9NMA6</accession>